<dbReference type="PANTHER" id="PTHR43213:SF5">
    <property type="entry name" value="BIFUNCTIONAL DTTP_UTP PYROPHOSPHATASE_METHYLTRANSFERASE PROTEIN-RELATED"/>
    <property type="match status" value="1"/>
</dbReference>
<accession>A0A511B259</accession>
<comment type="caution">
    <text evidence="5">The sequence shown here is derived from an EMBL/GenBank/DDBJ whole genome shotgun (WGS) entry which is preliminary data.</text>
</comment>
<keyword evidence="2 4" id="KW-0378">Hydrolase</keyword>
<comment type="subcellular location">
    <subcellularLocation>
        <location evidence="4">Cytoplasm</location>
    </subcellularLocation>
</comment>
<dbReference type="GO" id="GO:0005737">
    <property type="term" value="C:cytoplasm"/>
    <property type="evidence" value="ECO:0007669"/>
    <property type="project" value="UniProtKB-SubCell"/>
</dbReference>
<sequence length="203" mass="22068">MNSLSTSLTLASASSARRMLLEDAGLHIRIRPVDLDEETLRKACTDAGLSLGKTAVSLAESKARQAASLAEKDELILAADQILDFKGAVFSKPAAISEAREQLLALRGGVHILRTAIVLWRGEKKLWEHLASPSLTMRSFSEAFLDAYLEEEGERILSCVGAYRLEGPGVHLFSSIEGSQDAILGLPRLPLLNELRRMGVLMS</sequence>
<evidence type="ECO:0000313" key="5">
    <source>
        <dbReference type="EMBL" id="GEK94498.1"/>
    </source>
</evidence>
<comment type="caution">
    <text evidence="4">Lacks conserved residue(s) required for the propagation of feature annotation.</text>
</comment>
<comment type="catalytic activity">
    <reaction evidence="4">
        <text>a ribonucleoside 5'-triphosphate + H2O = a ribonucleoside 5'-phosphate + diphosphate + H(+)</text>
        <dbReference type="Rhea" id="RHEA:23996"/>
        <dbReference type="ChEBI" id="CHEBI:15377"/>
        <dbReference type="ChEBI" id="CHEBI:15378"/>
        <dbReference type="ChEBI" id="CHEBI:33019"/>
        <dbReference type="ChEBI" id="CHEBI:58043"/>
        <dbReference type="ChEBI" id="CHEBI:61557"/>
        <dbReference type="EC" id="3.6.1.9"/>
    </reaction>
</comment>
<evidence type="ECO:0000256" key="3">
    <source>
        <dbReference type="ARBA" id="ARBA00023080"/>
    </source>
</evidence>
<dbReference type="PIRSF" id="PIRSF006305">
    <property type="entry name" value="Maf"/>
    <property type="match status" value="1"/>
</dbReference>
<dbReference type="InterPro" id="IPR029001">
    <property type="entry name" value="ITPase-like_fam"/>
</dbReference>
<dbReference type="CDD" id="cd00555">
    <property type="entry name" value="Maf"/>
    <property type="match status" value="1"/>
</dbReference>
<evidence type="ECO:0000256" key="1">
    <source>
        <dbReference type="ARBA" id="ARBA00001968"/>
    </source>
</evidence>
<comment type="similarity">
    <text evidence="4">Belongs to the Maf family.</text>
</comment>
<dbReference type="GO" id="GO:0009117">
    <property type="term" value="P:nucleotide metabolic process"/>
    <property type="evidence" value="ECO:0007669"/>
    <property type="project" value="UniProtKB-KW"/>
</dbReference>
<dbReference type="Pfam" id="PF02545">
    <property type="entry name" value="Maf"/>
    <property type="match status" value="1"/>
</dbReference>
<dbReference type="EC" id="3.6.1.9" evidence="4"/>
<keyword evidence="3 4" id="KW-0546">Nucleotide metabolism</keyword>
<dbReference type="HAMAP" id="MF_00528">
    <property type="entry name" value="Maf"/>
    <property type="match status" value="1"/>
</dbReference>
<reference evidence="5 6" key="1">
    <citation type="submission" date="2019-07" db="EMBL/GenBank/DDBJ databases">
        <title>Whole genome shotgun sequence of Gluconobacter wancherniae NBRC 103581.</title>
        <authorList>
            <person name="Hosoyama A."/>
            <person name="Uohara A."/>
            <person name="Ohji S."/>
            <person name="Ichikawa N."/>
        </authorList>
    </citation>
    <scope>NUCLEOTIDE SEQUENCE [LARGE SCALE GENOMIC DNA]</scope>
    <source>
        <strain evidence="5 6">NBRC 103581</strain>
    </source>
</reference>
<name>A0A511B259_9PROT</name>
<comment type="cofactor">
    <cofactor evidence="1 4">
        <name>a divalent metal cation</name>
        <dbReference type="ChEBI" id="CHEBI:60240"/>
    </cofactor>
</comment>
<organism evidence="5 6">
    <name type="scientific">Gluconobacter wancherniae NBRC 103581</name>
    <dbReference type="NCBI Taxonomy" id="656744"/>
    <lineage>
        <taxon>Bacteria</taxon>
        <taxon>Pseudomonadati</taxon>
        <taxon>Pseudomonadota</taxon>
        <taxon>Alphaproteobacteria</taxon>
        <taxon>Acetobacterales</taxon>
        <taxon>Acetobacteraceae</taxon>
        <taxon>Gluconobacter</taxon>
    </lineage>
</organism>
<protein>
    <recommendedName>
        <fullName evidence="4">Nucleoside triphosphate pyrophosphatase</fullName>
        <ecNumber evidence="4">3.6.1.9</ecNumber>
    </recommendedName>
    <alternativeName>
        <fullName evidence="4">Nucleotide pyrophosphatase</fullName>
        <shortName evidence="4">Nucleotide PPase</shortName>
    </alternativeName>
</protein>
<dbReference type="InterPro" id="IPR003697">
    <property type="entry name" value="Maf-like"/>
</dbReference>
<comment type="catalytic activity">
    <reaction evidence="4">
        <text>a 2'-deoxyribonucleoside 5'-triphosphate + H2O = a 2'-deoxyribonucleoside 5'-phosphate + diphosphate + H(+)</text>
        <dbReference type="Rhea" id="RHEA:44644"/>
        <dbReference type="ChEBI" id="CHEBI:15377"/>
        <dbReference type="ChEBI" id="CHEBI:15378"/>
        <dbReference type="ChEBI" id="CHEBI:33019"/>
        <dbReference type="ChEBI" id="CHEBI:61560"/>
        <dbReference type="ChEBI" id="CHEBI:65317"/>
        <dbReference type="EC" id="3.6.1.9"/>
    </reaction>
</comment>
<comment type="function">
    <text evidence="4">Nucleoside triphosphate pyrophosphatase. May have a dual role in cell division arrest and in preventing the incorporation of modified nucleotides into cellular nucleic acids.</text>
</comment>
<evidence type="ECO:0000313" key="6">
    <source>
        <dbReference type="Proteomes" id="UP000321230"/>
    </source>
</evidence>
<dbReference type="SUPFAM" id="SSF52972">
    <property type="entry name" value="ITPase-like"/>
    <property type="match status" value="1"/>
</dbReference>
<feature type="active site" description="Proton acceptor" evidence="4">
    <location>
        <position position="80"/>
    </location>
</feature>
<dbReference type="RefSeq" id="WP_146798075.1">
    <property type="nucleotide sequence ID" value="NZ_BARC01000002.1"/>
</dbReference>
<keyword evidence="4" id="KW-0963">Cytoplasm</keyword>
<dbReference type="EMBL" id="BJUZ01000003">
    <property type="protein sequence ID" value="GEK94498.1"/>
    <property type="molecule type" value="Genomic_DNA"/>
</dbReference>
<proteinExistence type="inferred from homology"/>
<dbReference type="OrthoDB" id="9813962at2"/>
<dbReference type="Gene3D" id="3.90.950.10">
    <property type="match status" value="1"/>
</dbReference>
<dbReference type="Proteomes" id="UP000321230">
    <property type="component" value="Unassembled WGS sequence"/>
</dbReference>
<evidence type="ECO:0000256" key="2">
    <source>
        <dbReference type="ARBA" id="ARBA00022801"/>
    </source>
</evidence>
<dbReference type="GO" id="GO:0047429">
    <property type="term" value="F:nucleoside triphosphate diphosphatase activity"/>
    <property type="evidence" value="ECO:0007669"/>
    <property type="project" value="UniProtKB-EC"/>
</dbReference>
<gene>
    <name evidence="5" type="ORF">GWA01_22680</name>
</gene>
<dbReference type="AlphaFoldDB" id="A0A511B259"/>
<dbReference type="PANTHER" id="PTHR43213">
    <property type="entry name" value="BIFUNCTIONAL DTTP/UTP PYROPHOSPHATASE/METHYLTRANSFERASE PROTEIN-RELATED"/>
    <property type="match status" value="1"/>
</dbReference>
<evidence type="ECO:0000256" key="4">
    <source>
        <dbReference type="HAMAP-Rule" id="MF_00528"/>
    </source>
</evidence>
<keyword evidence="6" id="KW-1185">Reference proteome</keyword>